<comment type="subcellular location">
    <subcellularLocation>
        <location evidence="1">Membrane</location>
        <topology evidence="1">Multi-pass membrane protein</topology>
    </subcellularLocation>
</comment>
<keyword evidence="8" id="KW-1185">Reference proteome</keyword>
<dbReference type="Pfam" id="PF03151">
    <property type="entry name" value="TPT"/>
    <property type="match status" value="1"/>
</dbReference>
<sequence>MAAPTSKAGRDGDAQPGNKSLWLYRVACISMLIYIVATSNSNARMVVQQVHLATRASVSEAAALELCAAKGWVDPRAKQAAQPACPACPACECHCEAEACPQCPAAPDAAAVAAAKASANPPVTTFCPWSAHQSVFKGHDQMVSFGRNESVCADTIIYGYDMLFEYQKMWGQMFWMGVPFEQDPTDLQVIQEVLWDVRPDVLIELGTNTGGGALALASLMHLIEQSTKGKPEYKRMRIITIDPNDFHNPWFPGLSCTEEKPCKRPDTNPLWKEHVTFIQGLPTDTAVLDRVRALLKQWNAKTVMVSEDSSHAYHHVMPNLQAYKEFVTVGSYLLVQDTKTTRMGKHHLCSADGQTLAEFNKCYQEKKHGPLDAVHDFLAEEPAGIWENDKTREYMLYSQHADGWLKRLNKVLADVGAWAGNVGSCVAIVFVNKLLMNTFHCHFATTLTALHFLACSTAIWAAQRAGKVERTTMPFNDLMLFTVVANVSVLTLNLSLMLNTVSFYQIAKLLVIPFVCFVESSFLGYTFTRQVVASILLVAAGVAVVTVQELQLNVSLVGLVIAAVSVVSSGSQQILVRTMQQKHQLSAHELLSNTAPAQAWTLLLVGPFLDKLVTSDWVFRYTFTQGAAVTLAASCALAVLVNISQFMCLGRFSAVSFQVLGHSKTILVLLGGWAFLGDTITSKKFAGMAVAVAGMVWYGKASMAAAKPELQIPVKSRMPSAEEEEKQALIAAYKVDGPTAGLNTAVGAGMEPARVAKSLV</sequence>
<dbReference type="InterPro" id="IPR037185">
    <property type="entry name" value="EmrE-like"/>
</dbReference>
<dbReference type="GO" id="GO:0008168">
    <property type="term" value="F:methyltransferase activity"/>
    <property type="evidence" value="ECO:0007669"/>
    <property type="project" value="InterPro"/>
</dbReference>
<comment type="caution">
    <text evidence="7">The sequence shown here is derived from an EMBL/GenBank/DDBJ whole genome shotgun (WGS) entry which is preliminary data.</text>
</comment>
<dbReference type="InterPro" id="IPR050186">
    <property type="entry name" value="TPT_transporter"/>
</dbReference>
<evidence type="ECO:0000256" key="1">
    <source>
        <dbReference type="ARBA" id="ARBA00004141"/>
    </source>
</evidence>
<feature type="transmembrane region" description="Helical" evidence="5">
    <location>
        <begin position="655"/>
        <end position="676"/>
    </location>
</feature>
<dbReference type="SUPFAM" id="SSF103481">
    <property type="entry name" value="Multidrug resistance efflux transporter EmrE"/>
    <property type="match status" value="1"/>
</dbReference>
<feature type="transmembrane region" description="Helical" evidence="5">
    <location>
        <begin position="443"/>
        <end position="462"/>
    </location>
</feature>
<evidence type="ECO:0000313" key="8">
    <source>
        <dbReference type="Proteomes" id="UP000239899"/>
    </source>
</evidence>
<feature type="domain" description="Sugar phosphate transporter" evidence="6">
    <location>
        <begin position="427"/>
        <end position="698"/>
    </location>
</feature>
<name>A0A2P6U3K8_CHLSO</name>
<accession>A0A2P6U3K8</accession>
<dbReference type="SUPFAM" id="SSF53335">
    <property type="entry name" value="S-adenosyl-L-methionine-dependent methyltransferases"/>
    <property type="match status" value="1"/>
</dbReference>
<dbReference type="AlphaFoldDB" id="A0A2P6U3K8"/>
<dbReference type="PANTHER" id="PTHR11132">
    <property type="entry name" value="SOLUTE CARRIER FAMILY 35"/>
    <property type="match status" value="1"/>
</dbReference>
<dbReference type="OrthoDB" id="5547497at2759"/>
<dbReference type="EMBL" id="LHPG02000001">
    <property type="protein sequence ID" value="PRW60898.1"/>
    <property type="molecule type" value="Genomic_DNA"/>
</dbReference>
<organism evidence="7 8">
    <name type="scientific">Chlorella sorokiniana</name>
    <name type="common">Freshwater green alga</name>
    <dbReference type="NCBI Taxonomy" id="3076"/>
    <lineage>
        <taxon>Eukaryota</taxon>
        <taxon>Viridiplantae</taxon>
        <taxon>Chlorophyta</taxon>
        <taxon>core chlorophytes</taxon>
        <taxon>Trebouxiophyceae</taxon>
        <taxon>Chlorellales</taxon>
        <taxon>Chlorellaceae</taxon>
        <taxon>Chlorella clade</taxon>
        <taxon>Chlorella</taxon>
    </lineage>
</organism>
<keyword evidence="3 5" id="KW-1133">Transmembrane helix</keyword>
<dbReference type="Gene3D" id="3.40.50.150">
    <property type="entry name" value="Vaccinia Virus protein VP39"/>
    <property type="match status" value="1"/>
</dbReference>
<keyword evidence="2 5" id="KW-0812">Transmembrane</keyword>
<evidence type="ECO:0000256" key="5">
    <source>
        <dbReference type="SAM" id="Phobius"/>
    </source>
</evidence>
<evidence type="ECO:0000259" key="6">
    <source>
        <dbReference type="Pfam" id="PF03151"/>
    </source>
</evidence>
<dbReference type="InterPro" id="IPR004853">
    <property type="entry name" value="Sugar_P_trans_dom"/>
</dbReference>
<evidence type="ECO:0000256" key="3">
    <source>
        <dbReference type="ARBA" id="ARBA00022989"/>
    </source>
</evidence>
<dbReference type="GO" id="GO:0008610">
    <property type="term" value="P:lipid biosynthetic process"/>
    <property type="evidence" value="ECO:0007669"/>
    <property type="project" value="InterPro"/>
</dbReference>
<feature type="transmembrane region" description="Helical" evidence="5">
    <location>
        <begin position="554"/>
        <end position="578"/>
    </location>
</feature>
<dbReference type="InterPro" id="IPR029063">
    <property type="entry name" value="SAM-dependent_MTases_sf"/>
</dbReference>
<evidence type="ECO:0000256" key="4">
    <source>
        <dbReference type="ARBA" id="ARBA00023136"/>
    </source>
</evidence>
<protein>
    <submittedName>
        <fullName evidence="7">UDP-galactose transporter 2</fullName>
    </submittedName>
</protein>
<keyword evidence="4 5" id="KW-0472">Membrane</keyword>
<proteinExistence type="predicted"/>
<feature type="transmembrane region" description="Helical" evidence="5">
    <location>
        <begin position="531"/>
        <end position="548"/>
    </location>
</feature>
<dbReference type="GO" id="GO:0016020">
    <property type="term" value="C:membrane"/>
    <property type="evidence" value="ECO:0007669"/>
    <property type="project" value="UniProtKB-SubCell"/>
</dbReference>
<reference evidence="7 8" key="1">
    <citation type="journal article" date="2018" name="Plant J.">
        <title>Genome sequences of Chlorella sorokiniana UTEX 1602 and Micractinium conductrix SAG 241.80: implications to maltose excretion by a green alga.</title>
        <authorList>
            <person name="Arriola M.B."/>
            <person name="Velmurugan N."/>
            <person name="Zhang Y."/>
            <person name="Plunkett M.H."/>
            <person name="Hondzo H."/>
            <person name="Barney B.M."/>
        </authorList>
    </citation>
    <scope>NUCLEOTIDE SEQUENCE [LARGE SCALE GENOMIC DNA]</scope>
    <source>
        <strain evidence="8">UTEX 1602</strain>
    </source>
</reference>
<dbReference type="Pfam" id="PF04989">
    <property type="entry name" value="RMNT_CmcI"/>
    <property type="match status" value="1"/>
</dbReference>
<evidence type="ECO:0000256" key="2">
    <source>
        <dbReference type="ARBA" id="ARBA00022692"/>
    </source>
</evidence>
<feature type="transmembrane region" description="Helical" evidence="5">
    <location>
        <begin position="474"/>
        <end position="496"/>
    </location>
</feature>
<dbReference type="InterPro" id="IPR007072">
    <property type="entry name" value="RNMT_CmcI"/>
</dbReference>
<feature type="transmembrane region" description="Helical" evidence="5">
    <location>
        <begin position="621"/>
        <end position="643"/>
    </location>
</feature>
<gene>
    <name evidence="7" type="ORF">C2E21_0339</name>
</gene>
<evidence type="ECO:0000313" key="7">
    <source>
        <dbReference type="EMBL" id="PRW60898.1"/>
    </source>
</evidence>
<dbReference type="Proteomes" id="UP000239899">
    <property type="component" value="Unassembled WGS sequence"/>
</dbReference>
<feature type="transmembrane region" description="Helical" evidence="5">
    <location>
        <begin position="20"/>
        <end position="37"/>
    </location>
</feature>